<dbReference type="EMBL" id="JAUSTN010000003">
    <property type="protein sequence ID" value="MDQ0274617.1"/>
    <property type="molecule type" value="Genomic_DNA"/>
</dbReference>
<dbReference type="Proteomes" id="UP001236559">
    <property type="component" value="Unassembled WGS sequence"/>
</dbReference>
<accession>A0ABU0ATN1</accession>
<evidence type="ECO:0000256" key="2">
    <source>
        <dbReference type="ARBA" id="ARBA00022448"/>
    </source>
</evidence>
<dbReference type="Pfam" id="PF00005">
    <property type="entry name" value="ABC_tran"/>
    <property type="match status" value="1"/>
</dbReference>
<name>A0ABU0ATN1_9FIRM</name>
<dbReference type="Gene3D" id="3.40.50.300">
    <property type="entry name" value="P-loop containing nucleotide triphosphate hydrolases"/>
    <property type="match status" value="1"/>
</dbReference>
<keyword evidence="3" id="KW-0547">Nucleotide-binding</keyword>
<evidence type="ECO:0000256" key="1">
    <source>
        <dbReference type="ARBA" id="ARBA00005417"/>
    </source>
</evidence>
<dbReference type="GO" id="GO:0005524">
    <property type="term" value="F:ATP binding"/>
    <property type="evidence" value="ECO:0007669"/>
    <property type="project" value="UniProtKB-KW"/>
</dbReference>
<evidence type="ECO:0000256" key="3">
    <source>
        <dbReference type="ARBA" id="ARBA00022741"/>
    </source>
</evidence>
<dbReference type="InterPro" id="IPR027417">
    <property type="entry name" value="P-loop_NTPase"/>
</dbReference>
<keyword evidence="4 6" id="KW-0067">ATP-binding</keyword>
<dbReference type="SMART" id="SM00382">
    <property type="entry name" value="AAA"/>
    <property type="match status" value="1"/>
</dbReference>
<dbReference type="SUPFAM" id="SSF52540">
    <property type="entry name" value="P-loop containing nucleoside triphosphate hydrolases"/>
    <property type="match status" value="1"/>
</dbReference>
<proteinExistence type="inferred from homology"/>
<evidence type="ECO:0000256" key="4">
    <source>
        <dbReference type="ARBA" id="ARBA00022840"/>
    </source>
</evidence>
<organism evidence="6 7">
    <name type="scientific">Peptoniphilus koenoeneniae</name>
    <dbReference type="NCBI Taxonomy" id="507751"/>
    <lineage>
        <taxon>Bacteria</taxon>
        <taxon>Bacillati</taxon>
        <taxon>Bacillota</taxon>
        <taxon>Tissierellia</taxon>
        <taxon>Tissierellales</taxon>
        <taxon>Peptoniphilaceae</taxon>
        <taxon>Peptoniphilus</taxon>
    </lineage>
</organism>
<dbReference type="PANTHER" id="PTHR42798:SF7">
    <property type="entry name" value="ALPHA-D-RIBOSE 1-METHYLPHOSPHONATE 5-TRIPHOSPHATE SYNTHASE SUBUNIT PHNL"/>
    <property type="match status" value="1"/>
</dbReference>
<sequence length="251" mass="28136">MLKLINVKKTYTSLLSSNNVEALRGVNFTMNDGEFISIMGESGSGKSTLLNIISTIDDQNEGQVILNDLNLETLSKSQKAIFRRENLGFVFQNFNLLDTMTVRENIALPLVLSQEKKEEIDRKVLNAAGSLNIIDLLDKYPFELSGGQNQRVAAARAIVNEPDLLLCDEPTGQLDSKNSLEFLELLKKLNRFISIIMVTHSAFAASKSNRVLFIKDGIIIHDIYKGDLSEEEFYKRIVRSQSMILGGQNDF</sequence>
<comment type="similarity">
    <text evidence="1">Belongs to the ABC transporter superfamily.</text>
</comment>
<dbReference type="CDD" id="cd03255">
    <property type="entry name" value="ABC_MJ0796_LolCDE_FtsE"/>
    <property type="match status" value="1"/>
</dbReference>
<dbReference type="PANTHER" id="PTHR42798">
    <property type="entry name" value="LIPOPROTEIN-RELEASING SYSTEM ATP-BINDING PROTEIN LOLD"/>
    <property type="match status" value="1"/>
</dbReference>
<keyword evidence="7" id="KW-1185">Reference proteome</keyword>
<protein>
    <submittedName>
        <fullName evidence="6">ABC transport system ATP-binding protein</fullName>
    </submittedName>
</protein>
<evidence type="ECO:0000259" key="5">
    <source>
        <dbReference type="PROSITE" id="PS50893"/>
    </source>
</evidence>
<comment type="caution">
    <text evidence="6">The sequence shown here is derived from an EMBL/GenBank/DDBJ whole genome shotgun (WGS) entry which is preliminary data.</text>
</comment>
<gene>
    <name evidence="6" type="ORF">J2S72_000634</name>
</gene>
<reference evidence="6 7" key="1">
    <citation type="submission" date="2023-07" db="EMBL/GenBank/DDBJ databases">
        <title>Genomic Encyclopedia of Type Strains, Phase IV (KMG-IV): sequencing the most valuable type-strain genomes for metagenomic binning, comparative biology and taxonomic classification.</title>
        <authorList>
            <person name="Goeker M."/>
        </authorList>
    </citation>
    <scope>NUCLEOTIDE SEQUENCE [LARGE SCALE GENOMIC DNA]</scope>
    <source>
        <strain evidence="6 7">DSM 22616</strain>
    </source>
</reference>
<feature type="domain" description="ABC transporter" evidence="5">
    <location>
        <begin position="2"/>
        <end position="241"/>
    </location>
</feature>
<evidence type="ECO:0000313" key="7">
    <source>
        <dbReference type="Proteomes" id="UP001236559"/>
    </source>
</evidence>
<dbReference type="InterPro" id="IPR003439">
    <property type="entry name" value="ABC_transporter-like_ATP-bd"/>
</dbReference>
<evidence type="ECO:0000313" key="6">
    <source>
        <dbReference type="EMBL" id="MDQ0274617.1"/>
    </source>
</evidence>
<keyword evidence="2" id="KW-0813">Transport</keyword>
<dbReference type="PROSITE" id="PS50893">
    <property type="entry name" value="ABC_TRANSPORTER_2"/>
    <property type="match status" value="1"/>
</dbReference>
<dbReference type="InterPro" id="IPR003593">
    <property type="entry name" value="AAA+_ATPase"/>
</dbReference>
<dbReference type="InterPro" id="IPR017911">
    <property type="entry name" value="MacB-like_ATP-bd"/>
</dbReference>